<dbReference type="SUPFAM" id="SSF51735">
    <property type="entry name" value="NAD(P)-binding Rossmann-fold domains"/>
    <property type="match status" value="1"/>
</dbReference>
<dbReference type="PANTHER" id="PTHR21708:SF26">
    <property type="entry name" value="2-DEHYDROPANTOATE 2-REDUCTASE"/>
    <property type="match status" value="1"/>
</dbReference>
<dbReference type="GO" id="GO:0016491">
    <property type="term" value="F:oxidoreductase activity"/>
    <property type="evidence" value="ECO:0007669"/>
    <property type="project" value="UniProtKB-KW"/>
</dbReference>
<dbReference type="InterPro" id="IPR003710">
    <property type="entry name" value="ApbA"/>
</dbReference>
<dbReference type="InterPro" id="IPR013328">
    <property type="entry name" value="6PGD_dom2"/>
</dbReference>
<keyword evidence="8" id="KW-1185">Reference proteome</keyword>
<comment type="caution">
    <text evidence="7">The sequence shown here is derived from an EMBL/GenBank/DDBJ whole genome shotgun (WGS) entry which is preliminary data.</text>
</comment>
<dbReference type="SUPFAM" id="SSF48179">
    <property type="entry name" value="6-phosphogluconate dehydrogenase C-terminal domain-like"/>
    <property type="match status" value="1"/>
</dbReference>
<evidence type="ECO:0000259" key="5">
    <source>
        <dbReference type="Pfam" id="PF02558"/>
    </source>
</evidence>
<evidence type="ECO:0000259" key="6">
    <source>
        <dbReference type="Pfam" id="PF08546"/>
    </source>
</evidence>
<sequence>MKIMITGIGGVGGYIASILCMHYPQVTLIARGERKNALLRDGLRLYSDLLGTHCFHPAVTDTPAAAGVQDVLFVCVKNPSLAEALQALQPCIGAHTVICCIMNGVSYAQIAAQIFPHVPLVETCIYITSAYEADYAIRQRGKYAHLYLGAATDVPHRQVLQLLQHNGLKCTATPAIQQEIWCKYILNCAYNVSTAYFKSDVAYIFSSPRRQNEFRLLLQEAAAVGRGLGIDLPCSIEETIYNRVAAQKDKTVTSSLARDIRQGRAGELETFSGYIVKTAAALGIPVPYSRKYYTTLQEYCRTGA</sequence>
<comment type="pathway">
    <text evidence="4">Cofactor biosynthesis; (R)-pantothenate biosynthesis; (R)-pantoate from 3-methyl-2-oxobutanoate: step 2/2.</text>
</comment>
<evidence type="ECO:0000313" key="7">
    <source>
        <dbReference type="EMBL" id="EGL41431.1"/>
    </source>
</evidence>
<dbReference type="NCBIfam" id="TIGR00745">
    <property type="entry name" value="apbA_panE"/>
    <property type="match status" value="1"/>
</dbReference>
<dbReference type="Gene3D" id="1.10.1040.10">
    <property type="entry name" value="N-(1-d-carboxylethyl)-l-norvaline Dehydrogenase, domain 2"/>
    <property type="match status" value="1"/>
</dbReference>
<dbReference type="Proteomes" id="UP000004018">
    <property type="component" value="Unassembled WGS sequence"/>
</dbReference>
<gene>
    <name evidence="7" type="ORF">HMPREF1039_1406</name>
</gene>
<name>A0ABN0D155_9FIRM</name>
<dbReference type="EC" id="1.1.1.169" evidence="4"/>
<dbReference type="InterPro" id="IPR013752">
    <property type="entry name" value="KPA_reductase"/>
</dbReference>
<evidence type="ECO:0000256" key="4">
    <source>
        <dbReference type="RuleBase" id="RU362068"/>
    </source>
</evidence>
<comment type="similarity">
    <text evidence="1 4">Belongs to the ketopantoate reductase family.</text>
</comment>
<dbReference type="PANTHER" id="PTHR21708">
    <property type="entry name" value="PROBABLE 2-DEHYDROPANTOATE 2-REDUCTASE"/>
    <property type="match status" value="1"/>
</dbReference>
<protein>
    <recommendedName>
        <fullName evidence="4">2-dehydropantoate 2-reductase</fullName>
        <ecNumber evidence="4">1.1.1.169</ecNumber>
    </recommendedName>
    <alternativeName>
        <fullName evidence="4">Ketopantoate reductase</fullName>
    </alternativeName>
</protein>
<dbReference type="RefSeq" id="WP_007390767.1">
    <property type="nucleotide sequence ID" value="NZ_AFIJ01000011.1"/>
</dbReference>
<dbReference type="InterPro" id="IPR051402">
    <property type="entry name" value="KPR-Related"/>
</dbReference>
<dbReference type="Pfam" id="PF02558">
    <property type="entry name" value="ApbA"/>
    <property type="match status" value="1"/>
</dbReference>
<accession>A0ABN0D155</accession>
<dbReference type="EMBL" id="AFIJ01000011">
    <property type="protein sequence ID" value="EGL41431.1"/>
    <property type="molecule type" value="Genomic_DNA"/>
</dbReference>
<keyword evidence="2 4" id="KW-0521">NADP</keyword>
<dbReference type="Gene3D" id="3.40.50.720">
    <property type="entry name" value="NAD(P)-binding Rossmann-like Domain"/>
    <property type="match status" value="1"/>
</dbReference>
<evidence type="ECO:0000256" key="2">
    <source>
        <dbReference type="ARBA" id="ARBA00022857"/>
    </source>
</evidence>
<evidence type="ECO:0000256" key="3">
    <source>
        <dbReference type="ARBA" id="ARBA00023002"/>
    </source>
</evidence>
<feature type="domain" description="Ketopantoate reductase N-terminal" evidence="5">
    <location>
        <begin position="3"/>
        <end position="151"/>
    </location>
</feature>
<dbReference type="InterPro" id="IPR013332">
    <property type="entry name" value="KPR_N"/>
</dbReference>
<organism evidence="7 8">
    <name type="scientific">Megasphaera lornae</name>
    <dbReference type="NCBI Taxonomy" id="1000568"/>
    <lineage>
        <taxon>Bacteria</taxon>
        <taxon>Bacillati</taxon>
        <taxon>Bacillota</taxon>
        <taxon>Negativicutes</taxon>
        <taxon>Veillonellales</taxon>
        <taxon>Veillonellaceae</taxon>
        <taxon>Megasphaera</taxon>
    </lineage>
</organism>
<proteinExistence type="inferred from homology"/>
<feature type="domain" description="Ketopantoate reductase C-terminal" evidence="6">
    <location>
        <begin position="176"/>
        <end position="297"/>
    </location>
</feature>
<keyword evidence="3 4" id="KW-0560">Oxidoreductase</keyword>
<reference evidence="7 8" key="1">
    <citation type="submission" date="2011-04" db="EMBL/GenBank/DDBJ databases">
        <authorList>
            <person name="Harkins D.M."/>
            <person name="Madupu R."/>
            <person name="Durkin A.S."/>
            <person name="Torralba M."/>
            <person name="Methe B."/>
            <person name="Sutton G.G."/>
            <person name="Nelson K.E."/>
        </authorList>
    </citation>
    <scope>NUCLEOTIDE SEQUENCE [LARGE SCALE GENOMIC DNA]</scope>
    <source>
        <strain evidence="7 8">UPII 199-6</strain>
    </source>
</reference>
<comment type="function">
    <text evidence="4">Catalyzes the NADPH-dependent reduction of ketopantoate into pantoic acid.</text>
</comment>
<evidence type="ECO:0000256" key="1">
    <source>
        <dbReference type="ARBA" id="ARBA00007870"/>
    </source>
</evidence>
<evidence type="ECO:0000313" key="8">
    <source>
        <dbReference type="Proteomes" id="UP000004018"/>
    </source>
</evidence>
<dbReference type="Pfam" id="PF08546">
    <property type="entry name" value="ApbA_C"/>
    <property type="match status" value="1"/>
</dbReference>
<dbReference type="InterPro" id="IPR036291">
    <property type="entry name" value="NAD(P)-bd_dom_sf"/>
</dbReference>
<dbReference type="InterPro" id="IPR008927">
    <property type="entry name" value="6-PGluconate_DH-like_C_sf"/>
</dbReference>
<comment type="catalytic activity">
    <reaction evidence="4">
        <text>(R)-pantoate + NADP(+) = 2-dehydropantoate + NADPH + H(+)</text>
        <dbReference type="Rhea" id="RHEA:16233"/>
        <dbReference type="ChEBI" id="CHEBI:11561"/>
        <dbReference type="ChEBI" id="CHEBI:15378"/>
        <dbReference type="ChEBI" id="CHEBI:15980"/>
        <dbReference type="ChEBI" id="CHEBI:57783"/>
        <dbReference type="ChEBI" id="CHEBI:58349"/>
        <dbReference type="EC" id="1.1.1.169"/>
    </reaction>
</comment>
<keyword evidence="4" id="KW-0566">Pantothenate biosynthesis</keyword>